<accession>A0A833YM67</accession>
<reference evidence="2 3" key="1">
    <citation type="journal article" date="2020" name="Nature">
        <title>Six reference-quality genomes reveal evolution of bat adaptations.</title>
        <authorList>
            <person name="Jebb D."/>
            <person name="Huang Z."/>
            <person name="Pippel M."/>
            <person name="Hughes G.M."/>
            <person name="Lavrichenko K."/>
            <person name="Devanna P."/>
            <person name="Winkler S."/>
            <person name="Jermiin L.S."/>
            <person name="Skirmuntt E.C."/>
            <person name="Katzourakis A."/>
            <person name="Burkitt-Gray L."/>
            <person name="Ray D.A."/>
            <person name="Sullivan K.A.M."/>
            <person name="Roscito J.G."/>
            <person name="Kirilenko B.M."/>
            <person name="Davalos L.M."/>
            <person name="Corthals A.P."/>
            <person name="Power M.L."/>
            <person name="Jones G."/>
            <person name="Ransome R.D."/>
            <person name="Dechmann D.K.N."/>
            <person name="Locatelli A.G."/>
            <person name="Puechmaille S.J."/>
            <person name="Fedrigo O."/>
            <person name="Jarvis E.D."/>
            <person name="Hiller M."/>
            <person name="Vernes S.C."/>
            <person name="Myers E.W."/>
            <person name="Teeling E.C."/>
        </authorList>
    </citation>
    <scope>NUCLEOTIDE SEQUENCE [LARGE SCALE GENOMIC DNA]</scope>
    <source>
        <strain evidence="2">Bat1K_MPI-CBG_1</strain>
    </source>
</reference>
<dbReference type="AlphaFoldDB" id="A0A833YM67"/>
<comment type="caution">
    <text evidence="2">The sequence shown here is derived from an EMBL/GenBank/DDBJ whole genome shotgun (WGS) entry which is preliminary data.</text>
</comment>
<protein>
    <submittedName>
        <fullName evidence="2">Uncharacterized protein</fullName>
    </submittedName>
</protein>
<evidence type="ECO:0000313" key="3">
    <source>
        <dbReference type="Proteomes" id="UP000664940"/>
    </source>
</evidence>
<proteinExistence type="predicted"/>
<sequence length="204" mass="22166">MARDLETTGEWSSQARGGPWERPHATTACCPGSPRPRPQVLQGTSGRPLLGGTPTPWLQPEQREGELAVRASMEEAGDRPPPRPGLPTMTEEWVSMRTLGCCEKAGWLLESPQPTSAPCRHYCVNVGEGRRSSARQERGYAAWRRRAAWVSSKLRPLRAGRARGAVPTPARTSPRCLSGCPELGVQRPDPTQTPAGRGQARGQS</sequence>
<organism evidence="2 3">
    <name type="scientific">Phyllostomus discolor</name>
    <name type="common">pale spear-nosed bat</name>
    <dbReference type="NCBI Taxonomy" id="89673"/>
    <lineage>
        <taxon>Eukaryota</taxon>
        <taxon>Metazoa</taxon>
        <taxon>Chordata</taxon>
        <taxon>Craniata</taxon>
        <taxon>Vertebrata</taxon>
        <taxon>Euteleostomi</taxon>
        <taxon>Mammalia</taxon>
        <taxon>Eutheria</taxon>
        <taxon>Laurasiatheria</taxon>
        <taxon>Chiroptera</taxon>
        <taxon>Yangochiroptera</taxon>
        <taxon>Phyllostomidae</taxon>
        <taxon>Phyllostominae</taxon>
        <taxon>Phyllostomus</taxon>
    </lineage>
</organism>
<dbReference type="EMBL" id="JABVXQ010000013">
    <property type="protein sequence ID" value="KAF6081768.1"/>
    <property type="molecule type" value="Genomic_DNA"/>
</dbReference>
<feature type="compositionally biased region" description="Basic and acidic residues" evidence="1">
    <location>
        <begin position="61"/>
        <end position="81"/>
    </location>
</feature>
<feature type="region of interest" description="Disordered" evidence="1">
    <location>
        <begin position="160"/>
        <end position="204"/>
    </location>
</feature>
<evidence type="ECO:0000256" key="1">
    <source>
        <dbReference type="SAM" id="MobiDB-lite"/>
    </source>
</evidence>
<dbReference type="Proteomes" id="UP000664940">
    <property type="component" value="Unassembled WGS sequence"/>
</dbReference>
<feature type="region of interest" description="Disordered" evidence="1">
    <location>
        <begin position="1"/>
        <end position="89"/>
    </location>
</feature>
<gene>
    <name evidence="2" type="ORF">HJG60_008787</name>
</gene>
<evidence type="ECO:0000313" key="2">
    <source>
        <dbReference type="EMBL" id="KAF6081768.1"/>
    </source>
</evidence>
<name>A0A833YM67_9CHIR</name>